<feature type="coiled-coil region" evidence="2">
    <location>
        <begin position="97"/>
        <end position="124"/>
    </location>
</feature>
<evidence type="ECO:0000259" key="3">
    <source>
        <dbReference type="Pfam" id="PF02179"/>
    </source>
</evidence>
<sequence>MKRLSSSKIERAVHNVVKGEIEWDLRSGGMLVQKREMGDASSGPMVIIKVSHGFYHHSITVPAQSTFRFNDMSKVVLLDDSTSKERKLEEMKRKQSVVKSCEEVAKVRAEIDKLSEKVNSLDAIVGGGTRVAVEELLGLTELLMAQLLQLDTIEAVGEDKVQRRAEVMENHFILNFGAQVHRVQGLVDTMDEMKARNCNPSSSNGDAGI</sequence>
<evidence type="ECO:0000313" key="5">
    <source>
        <dbReference type="Proteomes" id="UP001396334"/>
    </source>
</evidence>
<evidence type="ECO:0000256" key="2">
    <source>
        <dbReference type="SAM" id="Coils"/>
    </source>
</evidence>
<keyword evidence="1" id="KW-0143">Chaperone</keyword>
<dbReference type="Proteomes" id="UP001396334">
    <property type="component" value="Unassembled WGS sequence"/>
</dbReference>
<keyword evidence="2" id="KW-0175">Coiled coil</keyword>
<proteinExistence type="predicted"/>
<gene>
    <name evidence="4" type="ORF">V6N11_071687</name>
</gene>
<dbReference type="PANTHER" id="PTHR12329:SF16">
    <property type="entry name" value="BAG FAMILY MOLECULAR CHAPERONE REGULATOR 1"/>
    <property type="match status" value="1"/>
</dbReference>
<organism evidence="4 5">
    <name type="scientific">Hibiscus sabdariffa</name>
    <name type="common">roselle</name>
    <dbReference type="NCBI Taxonomy" id="183260"/>
    <lineage>
        <taxon>Eukaryota</taxon>
        <taxon>Viridiplantae</taxon>
        <taxon>Streptophyta</taxon>
        <taxon>Embryophyta</taxon>
        <taxon>Tracheophyta</taxon>
        <taxon>Spermatophyta</taxon>
        <taxon>Magnoliopsida</taxon>
        <taxon>eudicotyledons</taxon>
        <taxon>Gunneridae</taxon>
        <taxon>Pentapetalae</taxon>
        <taxon>rosids</taxon>
        <taxon>malvids</taxon>
        <taxon>Malvales</taxon>
        <taxon>Malvaceae</taxon>
        <taxon>Malvoideae</taxon>
        <taxon>Hibiscus</taxon>
    </lineage>
</organism>
<reference evidence="4 5" key="1">
    <citation type="journal article" date="2024" name="G3 (Bethesda)">
        <title>Genome assembly of Hibiscus sabdariffa L. provides insights into metabolisms of medicinal natural products.</title>
        <authorList>
            <person name="Kim T."/>
        </authorList>
    </citation>
    <scope>NUCLEOTIDE SEQUENCE [LARGE SCALE GENOMIC DNA]</scope>
    <source>
        <strain evidence="4">TK-2024</strain>
        <tissue evidence="4">Old leaves</tissue>
    </source>
</reference>
<dbReference type="PANTHER" id="PTHR12329">
    <property type="entry name" value="BCL2-ASSOCIATED ATHANOGENE"/>
    <property type="match status" value="1"/>
</dbReference>
<dbReference type="InterPro" id="IPR039773">
    <property type="entry name" value="BAG_chaperone_regulator"/>
</dbReference>
<name>A0ABR2U1I6_9ROSI</name>
<evidence type="ECO:0000256" key="1">
    <source>
        <dbReference type="ARBA" id="ARBA00023186"/>
    </source>
</evidence>
<feature type="domain" description="BAG" evidence="3">
    <location>
        <begin position="104"/>
        <end position="167"/>
    </location>
</feature>
<dbReference type="Gene3D" id="1.20.58.120">
    <property type="entry name" value="BAG domain"/>
    <property type="match status" value="1"/>
</dbReference>
<dbReference type="InterPro" id="IPR036533">
    <property type="entry name" value="BAG_dom_sf"/>
</dbReference>
<dbReference type="InterPro" id="IPR003103">
    <property type="entry name" value="BAG_domain"/>
</dbReference>
<keyword evidence="5" id="KW-1185">Reference proteome</keyword>
<evidence type="ECO:0000313" key="4">
    <source>
        <dbReference type="EMBL" id="KAK9043342.1"/>
    </source>
</evidence>
<dbReference type="SUPFAM" id="SSF63491">
    <property type="entry name" value="BAG domain"/>
    <property type="match status" value="1"/>
</dbReference>
<dbReference type="Pfam" id="PF02179">
    <property type="entry name" value="BAG"/>
    <property type="match status" value="1"/>
</dbReference>
<dbReference type="EMBL" id="JBBPBN010000003">
    <property type="protein sequence ID" value="KAK9043342.1"/>
    <property type="molecule type" value="Genomic_DNA"/>
</dbReference>
<accession>A0ABR2U1I6</accession>
<protein>
    <recommendedName>
        <fullName evidence="3">BAG domain-containing protein</fullName>
    </recommendedName>
</protein>
<comment type="caution">
    <text evidence="4">The sequence shown here is derived from an EMBL/GenBank/DDBJ whole genome shotgun (WGS) entry which is preliminary data.</text>
</comment>